<comment type="caution">
    <text evidence="1">The sequence shown here is derived from an EMBL/GenBank/DDBJ whole genome shotgun (WGS) entry which is preliminary data.</text>
</comment>
<reference evidence="1" key="1">
    <citation type="submission" date="2021-06" db="EMBL/GenBank/DDBJ databases">
        <authorList>
            <person name="Kallberg Y."/>
            <person name="Tangrot J."/>
            <person name="Rosling A."/>
        </authorList>
    </citation>
    <scope>NUCLEOTIDE SEQUENCE</scope>
    <source>
        <strain evidence="1">CL356</strain>
    </source>
</reference>
<keyword evidence="2" id="KW-1185">Reference proteome</keyword>
<name>A0ACA9MTQ3_9GLOM</name>
<sequence length="1058" mass="122119">MSQLALVSNAFLEDGAAKFRSKPVPWEGYQRAGLITSDELTLIKRVDRQPRGKIESILVTDGPQYALLYLTLLKKIERVDTMQNILVSIGDVLADSSKIDPELPYTPFLKYESLIVTTLMRRVSSLSFTDTYLCDFSAEPGVLKPFQYSPLLHTISGLMKGSSPSGIDVAVKSLEALLPRAEIRKTVWTMPETIKGDKPDPQMTYQLYRQYDIIPLLTEAAQSAVKEKNLVSKAPESNLPAMLVVKLLPFVKNLSTRKWTDDDIVEDIQYLRDELAENFRSLTTYDEYTSELASGHLSWSPVHTSDEFWRENAVRLNEKDYQQLKWAPNAIKIFTTDQIIRVLVELLKTSNDPVILAVATHDIGQYVKFYDRGKKLTRVMELMSHENTDVRYQALITVQRLDLSTMPVQTRAKGKQADPKPQPQPQPEVKITYQVPDVQSLKSYGENDQEALKAVATEQLEALMNASGILRDDPKPAAKPTKGKGKQSAPPEEEEKEWLGGWDFFFVGKKNIKRTISKRIKPQLDYIERMKKAWRPDPPNKMEMPEDWFQEEVTIVLSNNRPWDMDKYDREKVNRTRMAFYTEPIGEHLHRVSTKDLIRRHLSTRLSQSILPDFCLTFRPTRPDGIPEGGRIEIYPCLERFLDIVNLPMGEHNLELCALNAFTNIPLCWLLMYVTSRFTRSTTHLNYSNPKQRFLEPLAYEQPGLRIEFALVHNTVRPFVKEEVEAAREMPISYTHPAVLLAMKGPTQWPDFLRKWDQSPHFEDPQWKAMTYEEQLQYCIEDLACAVLPSLDTLVTTWFLRVEQKVTPQRTQKSYPIWPPPGEDSDVSKFAPDSDDEEPSPKHLEWKKLPAWAWIPGILYDWNKCYLVAHIPVLPDDLTSETPVEYVSYVFDELEMSHPTSGDEDDRPCLLERVRLGLAWMALAKHAFKVSSLWENVIQPLEIMRYEEIAGLRENKYGFVEKPPSGIRQPIRFVNFEEDGYYNPYIVRDASELSIMAYQKASMDDVFRLDPEDEKKRDKKLEQAVADLKRQVTPYIEKWLANLEDPAFEFWIRSSSSR</sequence>
<evidence type="ECO:0000313" key="2">
    <source>
        <dbReference type="Proteomes" id="UP000789525"/>
    </source>
</evidence>
<organism evidence="1 2">
    <name type="scientific">Acaulospora colombiana</name>
    <dbReference type="NCBI Taxonomy" id="27376"/>
    <lineage>
        <taxon>Eukaryota</taxon>
        <taxon>Fungi</taxon>
        <taxon>Fungi incertae sedis</taxon>
        <taxon>Mucoromycota</taxon>
        <taxon>Glomeromycotina</taxon>
        <taxon>Glomeromycetes</taxon>
        <taxon>Diversisporales</taxon>
        <taxon>Acaulosporaceae</taxon>
        <taxon>Acaulospora</taxon>
    </lineage>
</organism>
<dbReference type="Proteomes" id="UP000789525">
    <property type="component" value="Unassembled WGS sequence"/>
</dbReference>
<protein>
    <submittedName>
        <fullName evidence="1">5167_t:CDS:1</fullName>
    </submittedName>
</protein>
<gene>
    <name evidence="1" type="ORF">ACOLOM_LOCUS7005</name>
</gene>
<evidence type="ECO:0000313" key="1">
    <source>
        <dbReference type="EMBL" id="CAG8610639.1"/>
    </source>
</evidence>
<accession>A0ACA9MTQ3</accession>
<proteinExistence type="predicted"/>
<dbReference type="EMBL" id="CAJVPT010015277">
    <property type="protein sequence ID" value="CAG8610639.1"/>
    <property type="molecule type" value="Genomic_DNA"/>
</dbReference>